<evidence type="ECO:0000256" key="3">
    <source>
        <dbReference type="ARBA" id="ARBA00012954"/>
    </source>
</evidence>
<dbReference type="InterPro" id="IPR036291">
    <property type="entry name" value="NAD(P)-bd_dom_sf"/>
</dbReference>
<dbReference type="SMART" id="SM00984">
    <property type="entry name" value="UDPG_MGDP_dh_C"/>
    <property type="match status" value="1"/>
</dbReference>
<dbReference type="InterPro" id="IPR036220">
    <property type="entry name" value="UDP-Glc/GDP-Man_DH_C_sf"/>
</dbReference>
<dbReference type="AlphaFoldDB" id="A0A8A7KEH0"/>
<evidence type="ECO:0000256" key="10">
    <source>
        <dbReference type="PIRSR" id="PIRSR500134-3"/>
    </source>
</evidence>
<dbReference type="EMBL" id="CP046640">
    <property type="protein sequence ID" value="QTL99660.1"/>
    <property type="molecule type" value="Genomic_DNA"/>
</dbReference>
<dbReference type="KEGG" id="ifn:GM661_17720"/>
<name>A0A8A7KEH0_9FIRM</name>
<dbReference type="InterPro" id="IPR001732">
    <property type="entry name" value="UDP-Glc/GDP-Man_DH_N"/>
</dbReference>
<dbReference type="Pfam" id="PF03721">
    <property type="entry name" value="UDPG_MGDP_dh_N"/>
    <property type="match status" value="1"/>
</dbReference>
<protein>
    <recommendedName>
        <fullName evidence="3 7">UDP-glucose 6-dehydrogenase</fullName>
        <ecNumber evidence="3 7">1.1.1.22</ecNumber>
    </recommendedName>
</protein>
<dbReference type="EC" id="1.1.1.22" evidence="3 7"/>
<dbReference type="PANTHER" id="PTHR43750:SF3">
    <property type="entry name" value="UDP-GLUCOSE 6-DEHYDROGENASE TUAD"/>
    <property type="match status" value="1"/>
</dbReference>
<feature type="binding site" evidence="10">
    <location>
        <position position="124"/>
    </location>
    <ligand>
        <name>NAD(+)</name>
        <dbReference type="ChEBI" id="CHEBI:57540"/>
    </ligand>
</feature>
<dbReference type="SUPFAM" id="SSF48179">
    <property type="entry name" value="6-phosphogluconate dehydrogenase C-terminal domain-like"/>
    <property type="match status" value="1"/>
</dbReference>
<dbReference type="InterPro" id="IPR014027">
    <property type="entry name" value="UDP-Glc/GDP-Man_DH_C"/>
</dbReference>
<organism evidence="12 13">
    <name type="scientific">Iocasia fonsfrigidae</name>
    <dbReference type="NCBI Taxonomy" id="2682810"/>
    <lineage>
        <taxon>Bacteria</taxon>
        <taxon>Bacillati</taxon>
        <taxon>Bacillota</taxon>
        <taxon>Clostridia</taxon>
        <taxon>Halanaerobiales</taxon>
        <taxon>Halanaerobiaceae</taxon>
        <taxon>Iocasia</taxon>
    </lineage>
</organism>
<evidence type="ECO:0000313" key="12">
    <source>
        <dbReference type="EMBL" id="QTL99660.1"/>
    </source>
</evidence>
<dbReference type="Gene3D" id="3.40.50.720">
    <property type="entry name" value="NAD(P)-binding Rossmann-like Domain"/>
    <property type="match status" value="2"/>
</dbReference>
<dbReference type="InterPro" id="IPR017476">
    <property type="entry name" value="UDP-Glc/GDP-Man"/>
</dbReference>
<feature type="active site" description="Nucleophile" evidence="8">
    <location>
        <position position="269"/>
    </location>
</feature>
<dbReference type="InterPro" id="IPR028357">
    <property type="entry name" value="UDPglc_DH_bac"/>
</dbReference>
<evidence type="ECO:0000256" key="2">
    <source>
        <dbReference type="ARBA" id="ARBA00006601"/>
    </source>
</evidence>
<accession>A0A8A7KEH0</accession>
<feature type="binding site" evidence="9">
    <location>
        <position position="266"/>
    </location>
    <ligand>
        <name>substrate</name>
    </ligand>
</feature>
<feature type="binding site" evidence="10">
    <location>
        <position position="33"/>
    </location>
    <ligand>
        <name>NAD(+)</name>
        <dbReference type="ChEBI" id="CHEBI:57540"/>
    </ligand>
</feature>
<feature type="binding site" evidence="10">
    <location>
        <position position="38"/>
    </location>
    <ligand>
        <name>NAD(+)</name>
        <dbReference type="ChEBI" id="CHEBI:57540"/>
    </ligand>
</feature>
<keyword evidence="13" id="KW-1185">Reference proteome</keyword>
<dbReference type="InterPro" id="IPR014026">
    <property type="entry name" value="UDP-Glc/GDP-Man_DH_dimer"/>
</dbReference>
<evidence type="ECO:0000256" key="8">
    <source>
        <dbReference type="PIRSR" id="PIRSR500134-1"/>
    </source>
</evidence>
<dbReference type="GO" id="GO:0006065">
    <property type="term" value="P:UDP-glucuronate biosynthetic process"/>
    <property type="evidence" value="ECO:0007669"/>
    <property type="project" value="UniProtKB-UniPathway"/>
</dbReference>
<evidence type="ECO:0000256" key="9">
    <source>
        <dbReference type="PIRSR" id="PIRSR500134-2"/>
    </source>
</evidence>
<evidence type="ECO:0000259" key="11">
    <source>
        <dbReference type="SMART" id="SM00984"/>
    </source>
</evidence>
<sequence>MYNNKISIIGTGYVGLVGGVCLAEFGNNIINVDIDEDKIAMLNRGEIPIYEPGLKDVYERNLADGRIRFTTDIESAIKESEVVFISVGTPPAEDGSADLQFVLDVASSIGKYMDDYKVVVDKSTVPIGTGRKVAAVIEEELAKRGKEYEFDVVSNPEFLREGKAVQDFTHPDRVVIGTESEKARQILRDVYRALYINNTPFVFTNLETAEMIKYASNAFLATKISFINELSALCEAVNANVQTVAEAMGMDGRISSKFLHAGPGYGGSCFPKDTSAIARIAEGKGVELKVISAGIAANEAQKLRMVDKIEGRLGDLKGKKIGILGLSFKPETDDMRESPALTIIPELIKAGALISAYDPQGIEEAVWRLKDYEKDITYCNNEYEVMKKSDALVLITEWNQFRRLDLSKVKELLKQPIFFDLRNVYEKEELERYGLEYIGVGVPASRAGAVNKAFDEVAADKE</sequence>
<dbReference type="Proteomes" id="UP000665020">
    <property type="component" value="Chromosome"/>
</dbReference>
<feature type="binding site" evidence="10">
    <location>
        <position position="336"/>
    </location>
    <ligand>
        <name>NAD(+)</name>
        <dbReference type="ChEBI" id="CHEBI:57540"/>
    </ligand>
</feature>
<feature type="binding site" evidence="10">
    <location>
        <position position="161"/>
    </location>
    <ligand>
        <name>NAD(+)</name>
        <dbReference type="ChEBI" id="CHEBI:57540"/>
    </ligand>
</feature>
<evidence type="ECO:0000313" key="13">
    <source>
        <dbReference type="Proteomes" id="UP000665020"/>
    </source>
</evidence>
<dbReference type="SUPFAM" id="SSF52413">
    <property type="entry name" value="UDP-glucose/GDP-mannose dehydrogenase C-terminal domain"/>
    <property type="match status" value="1"/>
</dbReference>
<comment type="similarity">
    <text evidence="2 7">Belongs to the UDP-glucose/GDP-mannose dehydrogenase family.</text>
</comment>
<dbReference type="Gene3D" id="1.20.5.100">
    <property type="entry name" value="Cytochrome c1, transmembrane anchor, C-terminal"/>
    <property type="match status" value="1"/>
</dbReference>
<comment type="catalytic activity">
    <reaction evidence="6 7">
        <text>UDP-alpha-D-glucose + 2 NAD(+) + H2O = UDP-alpha-D-glucuronate + 2 NADH + 3 H(+)</text>
        <dbReference type="Rhea" id="RHEA:23596"/>
        <dbReference type="ChEBI" id="CHEBI:15377"/>
        <dbReference type="ChEBI" id="CHEBI:15378"/>
        <dbReference type="ChEBI" id="CHEBI:57540"/>
        <dbReference type="ChEBI" id="CHEBI:57945"/>
        <dbReference type="ChEBI" id="CHEBI:58052"/>
        <dbReference type="ChEBI" id="CHEBI:58885"/>
        <dbReference type="EC" id="1.1.1.22"/>
    </reaction>
</comment>
<dbReference type="SUPFAM" id="SSF51735">
    <property type="entry name" value="NAD(P)-binding Rossmann-fold domains"/>
    <property type="match status" value="1"/>
</dbReference>
<comment type="pathway">
    <text evidence="1">Nucleotide-sugar biosynthesis; UDP-alpha-D-glucuronate biosynthesis; UDP-alpha-D-glucuronate from UDP-alpha-D-glucose: step 1/1.</text>
</comment>
<gene>
    <name evidence="12" type="ORF">GM661_17720</name>
</gene>
<evidence type="ECO:0000256" key="7">
    <source>
        <dbReference type="PIRNR" id="PIRNR000124"/>
    </source>
</evidence>
<evidence type="ECO:0000256" key="5">
    <source>
        <dbReference type="ARBA" id="ARBA00023027"/>
    </source>
</evidence>
<dbReference type="PIRSF" id="PIRSF500134">
    <property type="entry name" value="UDPglc_DH_bac"/>
    <property type="match status" value="1"/>
</dbReference>
<dbReference type="RefSeq" id="WP_125986713.1">
    <property type="nucleotide sequence ID" value="NZ_CP046640.1"/>
</dbReference>
<feature type="domain" description="UDP-glucose/GDP-mannose dehydrogenase C-terminal" evidence="11">
    <location>
        <begin position="322"/>
        <end position="427"/>
    </location>
</feature>
<dbReference type="GO" id="GO:0000271">
    <property type="term" value="P:polysaccharide biosynthetic process"/>
    <property type="evidence" value="ECO:0007669"/>
    <property type="project" value="InterPro"/>
</dbReference>
<feature type="binding site" evidence="9">
    <location>
        <position position="329"/>
    </location>
    <ligand>
        <name>substrate</name>
    </ligand>
</feature>
<dbReference type="Pfam" id="PF03720">
    <property type="entry name" value="UDPG_MGDP_dh_C"/>
    <property type="match status" value="1"/>
</dbReference>
<feature type="binding site" evidence="10">
    <location>
        <position position="89"/>
    </location>
    <ligand>
        <name>NAD(+)</name>
        <dbReference type="ChEBI" id="CHEBI:57540"/>
    </ligand>
</feature>
<dbReference type="NCBIfam" id="TIGR03026">
    <property type="entry name" value="NDP-sugDHase"/>
    <property type="match status" value="1"/>
</dbReference>
<dbReference type="PANTHER" id="PTHR43750">
    <property type="entry name" value="UDP-GLUCOSE 6-DEHYDROGENASE TUAD"/>
    <property type="match status" value="1"/>
</dbReference>
<dbReference type="Pfam" id="PF00984">
    <property type="entry name" value="UDPG_MGDP_dh"/>
    <property type="match status" value="1"/>
</dbReference>
<evidence type="ECO:0000256" key="6">
    <source>
        <dbReference type="ARBA" id="ARBA00047473"/>
    </source>
</evidence>
<dbReference type="GO" id="GO:0051287">
    <property type="term" value="F:NAD binding"/>
    <property type="evidence" value="ECO:0007669"/>
    <property type="project" value="InterPro"/>
</dbReference>
<dbReference type="GO" id="GO:0003979">
    <property type="term" value="F:UDP-glucose 6-dehydrogenase activity"/>
    <property type="evidence" value="ECO:0007669"/>
    <property type="project" value="UniProtKB-EC"/>
</dbReference>
<keyword evidence="4 7" id="KW-0560">Oxidoreductase</keyword>
<dbReference type="InterPro" id="IPR008927">
    <property type="entry name" value="6-PGluconate_DH-like_C_sf"/>
</dbReference>
<proteinExistence type="inferred from homology"/>
<feature type="binding site" evidence="10">
    <location>
        <position position="272"/>
    </location>
    <ligand>
        <name>NAD(+)</name>
        <dbReference type="ChEBI" id="CHEBI:57540"/>
    </ligand>
</feature>
<feature type="binding site" evidence="9">
    <location>
        <position position="213"/>
    </location>
    <ligand>
        <name>substrate</name>
    </ligand>
</feature>
<feature type="binding site" evidence="9">
    <location>
        <begin position="158"/>
        <end position="161"/>
    </location>
    <ligand>
        <name>substrate</name>
    </ligand>
</feature>
<dbReference type="UniPathway" id="UPA00038">
    <property type="reaction ID" value="UER00491"/>
</dbReference>
<evidence type="ECO:0000256" key="1">
    <source>
        <dbReference type="ARBA" id="ARBA00004701"/>
    </source>
</evidence>
<feature type="binding site" evidence="9">
    <location>
        <begin position="258"/>
        <end position="262"/>
    </location>
    <ligand>
        <name>substrate</name>
    </ligand>
</feature>
<dbReference type="PIRSF" id="PIRSF000124">
    <property type="entry name" value="UDPglc_GDPman_dh"/>
    <property type="match status" value="1"/>
</dbReference>
<evidence type="ECO:0000256" key="4">
    <source>
        <dbReference type="ARBA" id="ARBA00023002"/>
    </source>
</evidence>
<reference evidence="12" key="1">
    <citation type="submission" date="2019-12" db="EMBL/GenBank/DDBJ databases">
        <authorList>
            <person name="zhang j."/>
            <person name="sun C.M."/>
        </authorList>
    </citation>
    <scope>NUCLEOTIDE SEQUENCE</scope>
    <source>
        <strain evidence="12">NS-1</strain>
    </source>
</reference>
<keyword evidence="5 7" id="KW-0520">NAD</keyword>